<evidence type="ECO:0000313" key="1">
    <source>
        <dbReference type="EMBL" id="EHK47853.1"/>
    </source>
</evidence>
<dbReference type="Proteomes" id="UP000005426">
    <property type="component" value="Unassembled WGS sequence"/>
</dbReference>
<comment type="caution">
    <text evidence="1">The sequence shown here is derived from an EMBL/GenBank/DDBJ whole genome shotgun (WGS) entry which is preliminary data.</text>
</comment>
<sequence>MSTKRVRKLGISEYIVQTLNSCSARQPYFDEIYRALPYGSKIVFENIVPFPSQPQIRIIPDNT</sequence>
<dbReference type="EMBL" id="ABDG02000020">
    <property type="protein sequence ID" value="EHK47853.1"/>
    <property type="molecule type" value="Genomic_DNA"/>
</dbReference>
<protein>
    <submittedName>
        <fullName evidence="1">Uncharacterized protein</fullName>
    </submittedName>
</protein>
<dbReference type="OMA" id="CSARQPY"/>
<keyword evidence="2" id="KW-1185">Reference proteome</keyword>
<name>G9NP68_HYPAI</name>
<evidence type="ECO:0000313" key="2">
    <source>
        <dbReference type="Proteomes" id="UP000005426"/>
    </source>
</evidence>
<dbReference type="AlphaFoldDB" id="G9NP68"/>
<proteinExistence type="predicted"/>
<dbReference type="OrthoDB" id="10528900at2759"/>
<accession>G9NP68</accession>
<reference evidence="1 2" key="1">
    <citation type="journal article" date="2011" name="Genome Biol.">
        <title>Comparative genome sequence analysis underscores mycoparasitism as the ancestral life style of Trichoderma.</title>
        <authorList>
            <person name="Kubicek C.P."/>
            <person name="Herrera-Estrella A."/>
            <person name="Seidl-Seiboth V."/>
            <person name="Martinez D.A."/>
            <person name="Druzhinina I.S."/>
            <person name="Thon M."/>
            <person name="Zeilinger S."/>
            <person name="Casas-Flores S."/>
            <person name="Horwitz B.A."/>
            <person name="Mukherjee P.K."/>
            <person name="Mukherjee M."/>
            <person name="Kredics L."/>
            <person name="Alcaraz L.D."/>
            <person name="Aerts A."/>
            <person name="Antal Z."/>
            <person name="Atanasova L."/>
            <person name="Cervantes-Badillo M.G."/>
            <person name="Challacombe J."/>
            <person name="Chertkov O."/>
            <person name="McCluskey K."/>
            <person name="Coulpier F."/>
            <person name="Deshpande N."/>
            <person name="von Doehren H."/>
            <person name="Ebbole D.J."/>
            <person name="Esquivel-Naranjo E.U."/>
            <person name="Fekete E."/>
            <person name="Flipphi M."/>
            <person name="Glaser F."/>
            <person name="Gomez-Rodriguez E.Y."/>
            <person name="Gruber S."/>
            <person name="Han C."/>
            <person name="Henrissat B."/>
            <person name="Hermosa R."/>
            <person name="Hernandez-Onate M."/>
            <person name="Karaffa L."/>
            <person name="Kosti I."/>
            <person name="Le Crom S."/>
            <person name="Lindquist E."/>
            <person name="Lucas S."/>
            <person name="Luebeck M."/>
            <person name="Luebeck P.S."/>
            <person name="Margeot A."/>
            <person name="Metz B."/>
            <person name="Misra M."/>
            <person name="Nevalainen H."/>
            <person name="Omann M."/>
            <person name="Packer N."/>
            <person name="Perrone G."/>
            <person name="Uresti-Rivera E.E."/>
            <person name="Salamov A."/>
            <person name="Schmoll M."/>
            <person name="Seiboth B."/>
            <person name="Shapiro H."/>
            <person name="Sukno S."/>
            <person name="Tamayo-Ramos J.A."/>
            <person name="Tisch D."/>
            <person name="Wiest A."/>
            <person name="Wilkinson H.H."/>
            <person name="Zhang M."/>
            <person name="Coutinho P.M."/>
            <person name="Kenerley C.M."/>
            <person name="Monte E."/>
            <person name="Baker S.E."/>
            <person name="Grigoriev I.V."/>
        </authorList>
    </citation>
    <scope>NUCLEOTIDE SEQUENCE [LARGE SCALE GENOMIC DNA]</scope>
    <source>
        <strain evidence="2">ATCC 20476 / IMI 206040</strain>
    </source>
</reference>
<dbReference type="HOGENOM" id="CLU_2886093_0_0_1"/>
<gene>
    <name evidence="1" type="ORF">TRIATDRAFT_193860</name>
</gene>
<organism evidence="1 2">
    <name type="scientific">Hypocrea atroviridis (strain ATCC 20476 / IMI 206040)</name>
    <name type="common">Trichoderma atroviride</name>
    <dbReference type="NCBI Taxonomy" id="452589"/>
    <lineage>
        <taxon>Eukaryota</taxon>
        <taxon>Fungi</taxon>
        <taxon>Dikarya</taxon>
        <taxon>Ascomycota</taxon>
        <taxon>Pezizomycotina</taxon>
        <taxon>Sordariomycetes</taxon>
        <taxon>Hypocreomycetidae</taxon>
        <taxon>Hypocreales</taxon>
        <taxon>Hypocreaceae</taxon>
        <taxon>Trichoderma</taxon>
    </lineage>
</organism>